<feature type="domain" description="Radical SAM core" evidence="10">
    <location>
        <begin position="1"/>
        <end position="234"/>
    </location>
</feature>
<dbReference type="SFLD" id="SFLDS00029">
    <property type="entry name" value="Radical_SAM"/>
    <property type="match status" value="1"/>
</dbReference>
<dbReference type="InterPro" id="IPR034505">
    <property type="entry name" value="Coproporphyrinogen-III_oxidase"/>
</dbReference>
<dbReference type="Pfam" id="PF04055">
    <property type="entry name" value="Radical_SAM"/>
    <property type="match status" value="1"/>
</dbReference>
<dbReference type="InterPro" id="IPR013785">
    <property type="entry name" value="Aldolase_TIM"/>
</dbReference>
<evidence type="ECO:0000313" key="11">
    <source>
        <dbReference type="EMBL" id="MSU02911.1"/>
    </source>
</evidence>
<dbReference type="SFLD" id="SFLDF00562">
    <property type="entry name" value="HemN-like__clustered_with_heat"/>
    <property type="match status" value="1"/>
</dbReference>
<dbReference type="Gene3D" id="3.20.20.70">
    <property type="entry name" value="Aldolase class I"/>
    <property type="match status" value="1"/>
</dbReference>
<evidence type="ECO:0000256" key="9">
    <source>
        <dbReference type="RuleBase" id="RU364116"/>
    </source>
</evidence>
<evidence type="ECO:0000313" key="12">
    <source>
        <dbReference type="Proteomes" id="UP000469523"/>
    </source>
</evidence>
<dbReference type="SMART" id="SM00729">
    <property type="entry name" value="Elp3"/>
    <property type="match status" value="1"/>
</dbReference>
<dbReference type="InterPro" id="IPR007197">
    <property type="entry name" value="rSAM"/>
</dbReference>
<evidence type="ECO:0000256" key="7">
    <source>
        <dbReference type="ARBA" id="ARBA00023014"/>
    </source>
</evidence>
<dbReference type="EMBL" id="VUNQ01000047">
    <property type="protein sequence ID" value="MSU02911.1"/>
    <property type="molecule type" value="Genomic_DNA"/>
</dbReference>
<gene>
    <name evidence="11" type="ORF">FYJ83_15720</name>
</gene>
<dbReference type="PANTHER" id="PTHR13932:SF5">
    <property type="entry name" value="RADICAL S-ADENOSYL METHIONINE DOMAIN-CONTAINING PROTEIN 1, MITOCHONDRIAL"/>
    <property type="match status" value="1"/>
</dbReference>
<keyword evidence="9" id="KW-0004">4Fe-4S</keyword>
<dbReference type="AlphaFoldDB" id="A0A6N7XLF0"/>
<dbReference type="GO" id="GO:0005737">
    <property type="term" value="C:cytoplasm"/>
    <property type="evidence" value="ECO:0007669"/>
    <property type="project" value="UniProtKB-SubCell"/>
</dbReference>
<proteinExistence type="inferred from homology"/>
<dbReference type="InterPro" id="IPR010723">
    <property type="entry name" value="HemN_C"/>
</dbReference>
<evidence type="ECO:0000256" key="1">
    <source>
        <dbReference type="ARBA" id="ARBA00006100"/>
    </source>
</evidence>
<protein>
    <recommendedName>
        <fullName evidence="2 9">Heme chaperone HemW</fullName>
    </recommendedName>
</protein>
<accession>A0A6N7XLF0</accession>
<comment type="function">
    <text evidence="9">Probably acts as a heme chaperone, transferring heme to an unknown acceptor. Binds one molecule of heme per monomer, possibly covalently. Binds 1 [4Fe-4S] cluster. The cluster is coordinated with 3 cysteines and an exchangeable S-adenosyl-L-methionine.</text>
</comment>
<dbReference type="GO" id="GO:0006779">
    <property type="term" value="P:porphyrin-containing compound biosynthetic process"/>
    <property type="evidence" value="ECO:0007669"/>
    <property type="project" value="InterPro"/>
</dbReference>
<keyword evidence="12" id="KW-1185">Reference proteome</keyword>
<dbReference type="Proteomes" id="UP000469523">
    <property type="component" value="Unassembled WGS sequence"/>
</dbReference>
<evidence type="ECO:0000256" key="2">
    <source>
        <dbReference type="ARBA" id="ARBA00017228"/>
    </source>
</evidence>
<evidence type="ECO:0000256" key="6">
    <source>
        <dbReference type="ARBA" id="ARBA00023004"/>
    </source>
</evidence>
<keyword evidence="7 9" id="KW-0411">Iron-sulfur</keyword>
<dbReference type="SFLD" id="SFLDG01082">
    <property type="entry name" value="B12-binding_domain_containing"/>
    <property type="match status" value="1"/>
</dbReference>
<evidence type="ECO:0000256" key="8">
    <source>
        <dbReference type="ARBA" id="ARBA00023186"/>
    </source>
</evidence>
<comment type="similarity">
    <text evidence="1">Belongs to the anaerobic coproporphyrinogen-III oxidase family. HemW subfamily.</text>
</comment>
<comment type="subcellular location">
    <subcellularLocation>
        <location evidence="9">Cytoplasm</location>
    </subcellularLocation>
</comment>
<dbReference type="SFLD" id="SFLDF00288">
    <property type="entry name" value="HemN-like__clustered_with_nucl"/>
    <property type="match status" value="1"/>
</dbReference>
<dbReference type="CDD" id="cd01335">
    <property type="entry name" value="Radical_SAM"/>
    <property type="match status" value="1"/>
</dbReference>
<dbReference type="RefSeq" id="WP_154442192.1">
    <property type="nucleotide sequence ID" value="NZ_VUNQ01000047.1"/>
</dbReference>
<dbReference type="InterPro" id="IPR006638">
    <property type="entry name" value="Elp3/MiaA/NifB-like_rSAM"/>
</dbReference>
<keyword evidence="3 9" id="KW-0349">Heme</keyword>
<dbReference type="SFLD" id="SFLDG01065">
    <property type="entry name" value="anaerobic_coproporphyrinogen-I"/>
    <property type="match status" value="1"/>
</dbReference>
<dbReference type="PANTHER" id="PTHR13932">
    <property type="entry name" value="COPROPORPHYRINIGEN III OXIDASE"/>
    <property type="match status" value="1"/>
</dbReference>
<keyword evidence="4 9" id="KW-0949">S-adenosyl-L-methionine</keyword>
<evidence type="ECO:0000256" key="4">
    <source>
        <dbReference type="ARBA" id="ARBA00022691"/>
    </source>
</evidence>
<keyword evidence="8 9" id="KW-0143">Chaperone</keyword>
<dbReference type="InterPro" id="IPR004559">
    <property type="entry name" value="HemW-like"/>
</dbReference>
<keyword evidence="6 9" id="KW-0408">Iron</keyword>
<dbReference type="GO" id="GO:0004109">
    <property type="term" value="F:coproporphyrinogen oxidase activity"/>
    <property type="evidence" value="ECO:0007669"/>
    <property type="project" value="InterPro"/>
</dbReference>
<evidence type="ECO:0000256" key="3">
    <source>
        <dbReference type="ARBA" id="ARBA00022617"/>
    </source>
</evidence>
<dbReference type="GO" id="GO:0046872">
    <property type="term" value="F:metal ion binding"/>
    <property type="evidence" value="ECO:0007669"/>
    <property type="project" value="UniProtKB-UniRule"/>
</dbReference>
<keyword evidence="9" id="KW-0963">Cytoplasm</keyword>
<dbReference type="InterPro" id="IPR058240">
    <property type="entry name" value="rSAM_sf"/>
</dbReference>
<reference evidence="11 12" key="1">
    <citation type="submission" date="2019-09" db="EMBL/GenBank/DDBJ databases">
        <title>In-depth cultivation of the pig gut microbiome towards novel bacterial diversity and tailored functional studies.</title>
        <authorList>
            <person name="Wylensek D."/>
            <person name="Hitch T.C.A."/>
            <person name="Clavel T."/>
        </authorList>
    </citation>
    <scope>NUCLEOTIDE SEQUENCE [LARGE SCALE GENOMIC DNA]</scope>
    <source>
        <strain evidence="11 12">WCA3-693-APC-4?</strain>
    </source>
</reference>
<dbReference type="Pfam" id="PF06969">
    <property type="entry name" value="HemN_C"/>
    <property type="match status" value="1"/>
</dbReference>
<organism evidence="11 12">
    <name type="scientific">Tissierella pigra</name>
    <dbReference type="NCBI Taxonomy" id="2607614"/>
    <lineage>
        <taxon>Bacteria</taxon>
        <taxon>Bacillati</taxon>
        <taxon>Bacillota</taxon>
        <taxon>Tissierellia</taxon>
        <taxon>Tissierellales</taxon>
        <taxon>Tissierellaceae</taxon>
        <taxon>Tissierella</taxon>
    </lineage>
</organism>
<evidence type="ECO:0000259" key="10">
    <source>
        <dbReference type="PROSITE" id="PS51918"/>
    </source>
</evidence>
<sequence>MKEISLYIHIPFCISKCYYCDFTSFSHENHRIHDYISSLLIEMEMYKEKLKDYTIKTIFIGGGTPSSIDGKYIYKLLQFIYENFNTTGLTEITIEANPGTIDKEKVRLYKEAGINRVSMGVQTLDNNLLKSIGRIHTSEDFYRSYELLKGANIENINVDLIFGLPNQTIENVIDSLDKIIQIGVKHISYYGLILEENTKLYNLYRKGSITLPNEDIEREMYHKVTEYLINYGYNHYEISNYSLAGYECKHNLVYWDLEPYLGLGLSSHSYMENKRFFNVSNINNYIKKLKEKDLPIDGEEIINLETEIEEFCILGLRKIKGINKLEFKRRFDEEIENRYEDIINKHINNGLIVNEKGFVKLTKKGLDLSNLVEVDFLK</sequence>
<name>A0A6N7XLF0_9FIRM</name>
<evidence type="ECO:0000256" key="5">
    <source>
        <dbReference type="ARBA" id="ARBA00022723"/>
    </source>
</evidence>
<dbReference type="SUPFAM" id="SSF102114">
    <property type="entry name" value="Radical SAM enzymes"/>
    <property type="match status" value="1"/>
</dbReference>
<keyword evidence="5 9" id="KW-0479">Metal-binding</keyword>
<dbReference type="GO" id="GO:0051539">
    <property type="term" value="F:4 iron, 4 sulfur cluster binding"/>
    <property type="evidence" value="ECO:0007669"/>
    <property type="project" value="UniProtKB-UniRule"/>
</dbReference>
<comment type="caution">
    <text evidence="11">The sequence shown here is derived from an EMBL/GenBank/DDBJ whole genome shotgun (WGS) entry which is preliminary data.</text>
</comment>
<dbReference type="NCBIfam" id="TIGR00539">
    <property type="entry name" value="hemN_rel"/>
    <property type="match status" value="1"/>
</dbReference>
<dbReference type="PROSITE" id="PS51918">
    <property type="entry name" value="RADICAL_SAM"/>
    <property type="match status" value="1"/>
</dbReference>